<keyword evidence="1" id="KW-0472">Membrane</keyword>
<dbReference type="Proteomes" id="UP000000485">
    <property type="component" value="Chromosome"/>
</dbReference>
<evidence type="ECO:0000313" key="1">
    <source>
        <dbReference type="EMBL" id="AEI13032.1"/>
    </source>
</evidence>
<proteinExistence type="predicted"/>
<dbReference type="RefSeq" id="WP_013884550.1">
    <property type="nucleotide sequence ID" value="NC_015671.1"/>
</dbReference>
<dbReference type="HOGENOM" id="CLU_831262_0_0_11"/>
<evidence type="ECO:0000313" key="2">
    <source>
        <dbReference type="Proteomes" id="UP000000485"/>
    </source>
</evidence>
<gene>
    <name evidence="1" type="ordered locus">Celgi_2533</name>
</gene>
<dbReference type="AlphaFoldDB" id="F8A2N9"/>
<organism evidence="1 2">
    <name type="scientific">Cellulomonas gilvus (strain ATCC 13127 / NRRL B-14078)</name>
    <name type="common">Cellvibrio gilvus</name>
    <dbReference type="NCBI Taxonomy" id="593907"/>
    <lineage>
        <taxon>Bacteria</taxon>
        <taxon>Bacillati</taxon>
        <taxon>Actinomycetota</taxon>
        <taxon>Actinomycetes</taxon>
        <taxon>Micrococcales</taxon>
        <taxon>Cellulomonadaceae</taxon>
        <taxon>Cellulomonas</taxon>
    </lineage>
</organism>
<keyword evidence="2" id="KW-1185">Reference proteome</keyword>
<name>F8A2N9_CELGA</name>
<dbReference type="EMBL" id="CP002665">
    <property type="protein sequence ID" value="AEI13032.1"/>
    <property type="molecule type" value="Genomic_DNA"/>
</dbReference>
<dbReference type="STRING" id="593907.Celgi_2533"/>
<keyword evidence="1" id="KW-0812">Transmembrane</keyword>
<protein>
    <submittedName>
        <fullName evidence="1">Putative transmembrane anti-sigma factor</fullName>
    </submittedName>
</protein>
<sequence>MTHLGSRISALVDGQLSVAATERALAHVAACALCAEALAAARAARQALACAVDDVPPAPDFTARLLSLGATLGEPQGAACPVPPVRRDPFAPPGLTVPAVHGRRARALRGEVEQRRSGTRLAAGSLAGVGALAAMLFVMGEQPTVTPVGHPGTDLGLLGSAATPARVGQVTSAADATTVAAALRDDGWTFPAELPAGWSVADVRWTDDSTVEVDLVGPDGVLVVTEQAGRLDTNALAGADRVEIAGREAYVLSYAPWHAVWQCDDTVVQVVAGDDASSLVAAFPGGAYDDGVPARISRGWSTVTGAFAAP</sequence>
<reference evidence="2" key="1">
    <citation type="submission" date="2011-04" db="EMBL/GenBank/DDBJ databases">
        <title>Complete sequence of Cellvibrio gilvus ATCC 13127.</title>
        <authorList>
            <person name="Lucas S."/>
            <person name="Han J."/>
            <person name="Lapidus A."/>
            <person name="Cheng J.-F."/>
            <person name="Goodwin L."/>
            <person name="Pitluck S."/>
            <person name="Peters L."/>
            <person name="Munk A."/>
            <person name="Detter J.C."/>
            <person name="Han C."/>
            <person name="Tapia R."/>
            <person name="Land M."/>
            <person name="Hauser L."/>
            <person name="Kyrpides N."/>
            <person name="Ivanova N."/>
            <person name="Ovchinnikova G."/>
            <person name="Pagani I."/>
            <person name="Mead D."/>
            <person name="Brumm P."/>
            <person name="Woyke T."/>
        </authorList>
    </citation>
    <scope>NUCLEOTIDE SEQUENCE [LARGE SCALE GENOMIC DNA]</scope>
    <source>
        <strain evidence="2">ATCC 13127 / NRRL B-14078</strain>
    </source>
</reference>
<accession>F8A2N9</accession>
<dbReference type="KEGG" id="cga:Celgi_2533"/>
<dbReference type="eggNOG" id="COG5662">
    <property type="taxonomic scope" value="Bacteria"/>
</dbReference>
<dbReference type="OrthoDB" id="3743969at2"/>